<organism evidence="2 3">
    <name type="scientific">Aspergillus pseudonomiae</name>
    <dbReference type="NCBI Taxonomy" id="1506151"/>
    <lineage>
        <taxon>Eukaryota</taxon>
        <taxon>Fungi</taxon>
        <taxon>Dikarya</taxon>
        <taxon>Ascomycota</taxon>
        <taxon>Pezizomycotina</taxon>
        <taxon>Eurotiomycetes</taxon>
        <taxon>Eurotiomycetidae</taxon>
        <taxon>Eurotiales</taxon>
        <taxon>Aspergillaceae</taxon>
        <taxon>Aspergillus</taxon>
        <taxon>Aspergillus subgen. Circumdati</taxon>
    </lineage>
</organism>
<dbReference type="Proteomes" id="UP000325579">
    <property type="component" value="Unassembled WGS sequence"/>
</dbReference>
<evidence type="ECO:0000256" key="1">
    <source>
        <dbReference type="SAM" id="MobiDB-lite"/>
    </source>
</evidence>
<gene>
    <name evidence="2" type="ORF">BDV37DRAFT_243890</name>
</gene>
<evidence type="ECO:0000313" key="2">
    <source>
        <dbReference type="EMBL" id="KAE8406049.1"/>
    </source>
</evidence>
<name>A0A5N7DIU6_9EURO</name>
<dbReference type="EMBL" id="ML736756">
    <property type="protein sequence ID" value="KAE8406049.1"/>
    <property type="molecule type" value="Genomic_DNA"/>
</dbReference>
<dbReference type="AlphaFoldDB" id="A0A5N7DIU6"/>
<dbReference type="RefSeq" id="XP_031943368.1">
    <property type="nucleotide sequence ID" value="XM_032081478.1"/>
</dbReference>
<feature type="region of interest" description="Disordered" evidence="1">
    <location>
        <begin position="185"/>
        <end position="207"/>
    </location>
</feature>
<reference evidence="2 3" key="1">
    <citation type="submission" date="2019-04" db="EMBL/GenBank/DDBJ databases">
        <authorList>
            <consortium name="DOE Joint Genome Institute"/>
            <person name="Mondo S."/>
            <person name="Kjaerbolling I."/>
            <person name="Vesth T."/>
            <person name="Frisvad J.C."/>
            <person name="Nybo J.L."/>
            <person name="Theobald S."/>
            <person name="Kildgaard S."/>
            <person name="Isbrandt T."/>
            <person name="Kuo A."/>
            <person name="Sato A."/>
            <person name="Lyhne E.K."/>
            <person name="Kogle M.E."/>
            <person name="Wiebenga A."/>
            <person name="Kun R.S."/>
            <person name="Lubbers R.J."/>
            <person name="Makela M.R."/>
            <person name="Barry K."/>
            <person name="Chovatia M."/>
            <person name="Clum A."/>
            <person name="Daum C."/>
            <person name="Haridas S."/>
            <person name="He G."/>
            <person name="LaButti K."/>
            <person name="Lipzen A."/>
            <person name="Riley R."/>
            <person name="Salamov A."/>
            <person name="Simmons B.A."/>
            <person name="Magnuson J.K."/>
            <person name="Henrissat B."/>
            <person name="Mortensen U.H."/>
            <person name="Larsen T.O."/>
            <person name="Devries R.P."/>
            <person name="Grigoriev I.V."/>
            <person name="Machida M."/>
            <person name="Baker S.E."/>
            <person name="Andersen M.R."/>
            <person name="Cantor M.N."/>
            <person name="Hua S.X."/>
        </authorList>
    </citation>
    <scope>NUCLEOTIDE SEQUENCE [LARGE SCALE GENOMIC DNA]</scope>
    <source>
        <strain evidence="2 3">CBS 119388</strain>
    </source>
</reference>
<proteinExistence type="predicted"/>
<dbReference type="OrthoDB" id="4485449at2759"/>
<protein>
    <submittedName>
        <fullName evidence="2">Uncharacterized protein</fullName>
    </submittedName>
</protein>
<dbReference type="GeneID" id="43666169"/>
<accession>A0A5N7DIU6</accession>
<sequence length="207" mass="23703">MISQITQFWSERFPFKVDRNERPSSCYHWARDAIEDLMKKNASYVNLRGKWAETQELLANGPDMNQNARYDDGMVLGVQHEDTARQNDTSQHNRSVDVSDDGIGLHVVTQNAAATDKISLEGLSPDFIQKFDLHNHRMVQNDGGYDTMNLGFNDQNPVRGRAMNQNVPPLNSMRSTTTRQYTTNQETMETNRGKHKDKKQGSSWCCF</sequence>
<evidence type="ECO:0000313" key="3">
    <source>
        <dbReference type="Proteomes" id="UP000325579"/>
    </source>
</evidence>
<keyword evidence="3" id="KW-1185">Reference proteome</keyword>